<dbReference type="AlphaFoldDB" id="A0A1I7J617"/>
<evidence type="ECO:0008006" key="4">
    <source>
        <dbReference type="Google" id="ProtNLM"/>
    </source>
</evidence>
<reference evidence="3" key="1">
    <citation type="submission" date="2016-10" db="EMBL/GenBank/DDBJ databases">
        <authorList>
            <person name="Varghese N."/>
            <person name="Submissions S."/>
        </authorList>
    </citation>
    <scope>NUCLEOTIDE SEQUENCE [LARGE SCALE GENOMIC DNA]</scope>
    <source>
        <strain evidence="3">CGMCC 1.11014</strain>
    </source>
</reference>
<dbReference type="Proteomes" id="UP000199391">
    <property type="component" value="Unassembled WGS sequence"/>
</dbReference>
<dbReference type="EMBL" id="FPBO01000010">
    <property type="protein sequence ID" value="SFU80636.1"/>
    <property type="molecule type" value="Genomic_DNA"/>
</dbReference>
<dbReference type="STRING" id="1035707.SAMN05216552_101092"/>
<dbReference type="OrthoDB" id="329761at2"/>
<evidence type="ECO:0000313" key="3">
    <source>
        <dbReference type="Proteomes" id="UP000199391"/>
    </source>
</evidence>
<organism evidence="2 3">
    <name type="scientific">Pseudoduganella namucuonensis</name>
    <dbReference type="NCBI Taxonomy" id="1035707"/>
    <lineage>
        <taxon>Bacteria</taxon>
        <taxon>Pseudomonadati</taxon>
        <taxon>Pseudomonadota</taxon>
        <taxon>Betaproteobacteria</taxon>
        <taxon>Burkholderiales</taxon>
        <taxon>Oxalobacteraceae</taxon>
        <taxon>Telluria group</taxon>
        <taxon>Pseudoduganella</taxon>
    </lineage>
</organism>
<feature type="signal peptide" evidence="1">
    <location>
        <begin position="1"/>
        <end position="28"/>
    </location>
</feature>
<keyword evidence="1" id="KW-0732">Signal</keyword>
<keyword evidence="3" id="KW-1185">Reference proteome</keyword>
<sequence>MGTRRSFLKYGVAGAALLAAGGALYRTAAGPSAPGRYLLDGEARAVLAAIAPAIVGPMLPSGAADRAAAVARTVDGVQQAIASLPLATQREVRDLFGLLALAPARRFLAGVPAAWGEASVAQVSAFLQDWRTHRLAMLQTAYHALHDLVLGAWYADSSSWAGIGYAGPIKELSQ</sequence>
<proteinExistence type="predicted"/>
<dbReference type="InterPro" id="IPR006311">
    <property type="entry name" value="TAT_signal"/>
</dbReference>
<evidence type="ECO:0000256" key="1">
    <source>
        <dbReference type="SAM" id="SignalP"/>
    </source>
</evidence>
<feature type="chain" id="PRO_5011544833" description="Twin-arginine translocation signal domain-containing protein" evidence="1">
    <location>
        <begin position="29"/>
        <end position="174"/>
    </location>
</feature>
<gene>
    <name evidence="2" type="ORF">SAMN05216552_101092</name>
</gene>
<name>A0A1I7J617_9BURK</name>
<accession>A0A1I7J617</accession>
<dbReference type="PROSITE" id="PS51318">
    <property type="entry name" value="TAT"/>
    <property type="match status" value="1"/>
</dbReference>
<protein>
    <recommendedName>
        <fullName evidence="4">Twin-arginine translocation signal domain-containing protein</fullName>
    </recommendedName>
</protein>
<evidence type="ECO:0000313" key="2">
    <source>
        <dbReference type="EMBL" id="SFU80636.1"/>
    </source>
</evidence>